<dbReference type="InterPro" id="IPR011979">
    <property type="entry name" value="Antitox_Xre"/>
</dbReference>
<dbReference type="AlphaFoldDB" id="A0A512BIL6"/>
<feature type="region of interest" description="Disordered" evidence="1">
    <location>
        <begin position="1"/>
        <end position="25"/>
    </location>
</feature>
<gene>
    <name evidence="4" type="ORF">SAE01_43180</name>
</gene>
<feature type="domain" description="Antitoxin Xre/MbcA/ParS-like toxin-binding" evidence="2">
    <location>
        <begin position="143"/>
        <end position="191"/>
    </location>
</feature>
<dbReference type="InterPro" id="IPR024467">
    <property type="entry name" value="Xre/MbcA/ParS-like_toxin-bd"/>
</dbReference>
<comment type="caution">
    <text evidence="4">The sequence shown here is derived from an EMBL/GenBank/DDBJ whole genome shotgun (WGS) entry which is preliminary data.</text>
</comment>
<evidence type="ECO:0000313" key="4">
    <source>
        <dbReference type="EMBL" id="GEO11822.1"/>
    </source>
</evidence>
<feature type="domain" description="Antitoxin Xre-like helix-turn-helix" evidence="3">
    <location>
        <begin position="78"/>
        <end position="136"/>
    </location>
</feature>
<protein>
    <submittedName>
        <fullName evidence="4">Uncharacterized protein</fullName>
    </submittedName>
</protein>
<keyword evidence="5" id="KW-1185">Reference proteome</keyword>
<accession>A0A512BIL6</accession>
<dbReference type="Pfam" id="PF20432">
    <property type="entry name" value="Xre-like-HTH"/>
    <property type="match status" value="1"/>
</dbReference>
<dbReference type="RefSeq" id="WP_218029220.1">
    <property type="nucleotide sequence ID" value="NZ_BJYT01000029.1"/>
</dbReference>
<sequence length="194" mass="22151">MAERKIKTQENAVKPGKKAVSQKYETKSVEKTNSMVEESSDTAYVTNKRQVSNGINNWVILDNASKKPESKMTSFEKIDIIREGISKKDLEHLKEKTDLDYNQLSKVLSVARATLINKKGAAKFDMVLSERIVGVADIYSYGYEVFEDENRFNEWIFRSNQSLGGQAPYDLLDNQYGREEVKNLIGRIDYGVYS</sequence>
<proteinExistence type="predicted"/>
<dbReference type="NCBIfam" id="TIGR02293">
    <property type="entry name" value="TAS_TIGR02293"/>
    <property type="match status" value="1"/>
</dbReference>
<dbReference type="GO" id="GO:0003677">
    <property type="term" value="F:DNA binding"/>
    <property type="evidence" value="ECO:0007669"/>
    <property type="project" value="InterPro"/>
</dbReference>
<evidence type="ECO:0000259" key="3">
    <source>
        <dbReference type="Pfam" id="PF20432"/>
    </source>
</evidence>
<evidence type="ECO:0000259" key="2">
    <source>
        <dbReference type="Pfam" id="PF09722"/>
    </source>
</evidence>
<dbReference type="InterPro" id="IPR046847">
    <property type="entry name" value="Xre-like_HTH"/>
</dbReference>
<dbReference type="Pfam" id="PF09722">
    <property type="entry name" value="Xre_MbcA_ParS_C"/>
    <property type="match status" value="1"/>
</dbReference>
<evidence type="ECO:0000313" key="5">
    <source>
        <dbReference type="Proteomes" id="UP000321513"/>
    </source>
</evidence>
<reference evidence="4 5" key="1">
    <citation type="submission" date="2019-07" db="EMBL/GenBank/DDBJ databases">
        <title>Whole genome shotgun sequence of Segetibacter aerophilus NBRC 106135.</title>
        <authorList>
            <person name="Hosoyama A."/>
            <person name="Uohara A."/>
            <person name="Ohji S."/>
            <person name="Ichikawa N."/>
        </authorList>
    </citation>
    <scope>NUCLEOTIDE SEQUENCE [LARGE SCALE GENOMIC DNA]</scope>
    <source>
        <strain evidence="4 5">NBRC 106135</strain>
    </source>
</reference>
<evidence type="ECO:0000256" key="1">
    <source>
        <dbReference type="SAM" id="MobiDB-lite"/>
    </source>
</evidence>
<name>A0A512BIL6_9BACT</name>
<organism evidence="4 5">
    <name type="scientific">Segetibacter aerophilus</name>
    <dbReference type="NCBI Taxonomy" id="670293"/>
    <lineage>
        <taxon>Bacteria</taxon>
        <taxon>Pseudomonadati</taxon>
        <taxon>Bacteroidota</taxon>
        <taxon>Chitinophagia</taxon>
        <taxon>Chitinophagales</taxon>
        <taxon>Chitinophagaceae</taxon>
        <taxon>Segetibacter</taxon>
    </lineage>
</organism>
<dbReference type="EMBL" id="BJYT01000029">
    <property type="protein sequence ID" value="GEO11822.1"/>
    <property type="molecule type" value="Genomic_DNA"/>
</dbReference>
<dbReference type="Proteomes" id="UP000321513">
    <property type="component" value="Unassembled WGS sequence"/>
</dbReference>